<dbReference type="EMBL" id="LAZR01013704">
    <property type="protein sequence ID" value="KKM20737.1"/>
    <property type="molecule type" value="Genomic_DNA"/>
</dbReference>
<name>A0A0F9HZX6_9ZZZZ</name>
<comment type="caution">
    <text evidence="1">The sequence shown here is derived from an EMBL/GenBank/DDBJ whole genome shotgun (WGS) entry which is preliminary data.</text>
</comment>
<proteinExistence type="predicted"/>
<evidence type="ECO:0000313" key="1">
    <source>
        <dbReference type="EMBL" id="KKM20737.1"/>
    </source>
</evidence>
<organism evidence="1">
    <name type="scientific">marine sediment metagenome</name>
    <dbReference type="NCBI Taxonomy" id="412755"/>
    <lineage>
        <taxon>unclassified sequences</taxon>
        <taxon>metagenomes</taxon>
        <taxon>ecological metagenomes</taxon>
    </lineage>
</organism>
<gene>
    <name evidence="1" type="ORF">LCGC14_1642410</name>
</gene>
<dbReference type="AlphaFoldDB" id="A0A0F9HZX6"/>
<reference evidence="1" key="1">
    <citation type="journal article" date="2015" name="Nature">
        <title>Complex archaea that bridge the gap between prokaryotes and eukaryotes.</title>
        <authorList>
            <person name="Spang A."/>
            <person name="Saw J.H."/>
            <person name="Jorgensen S.L."/>
            <person name="Zaremba-Niedzwiedzka K."/>
            <person name="Martijn J."/>
            <person name="Lind A.E."/>
            <person name="van Eijk R."/>
            <person name="Schleper C."/>
            <person name="Guy L."/>
            <person name="Ettema T.J."/>
        </authorList>
    </citation>
    <scope>NUCLEOTIDE SEQUENCE</scope>
</reference>
<accession>A0A0F9HZX6</accession>
<sequence>MTELETDLLDALKLVRSMVGAPHDFTIADIWNAQQQADEVIARAEDEDAGVTG</sequence>
<protein>
    <submittedName>
        <fullName evidence="1">Uncharacterized protein</fullName>
    </submittedName>
</protein>